<evidence type="ECO:0000313" key="1">
    <source>
        <dbReference type="EMBL" id="EIC30028.1"/>
    </source>
</evidence>
<dbReference type="eggNOG" id="ENOG5032ZF3">
    <property type="taxonomic scope" value="Bacteria"/>
</dbReference>
<keyword evidence="2" id="KW-1185">Reference proteome</keyword>
<dbReference type="HOGENOM" id="CLU_182289_0_0_6"/>
<dbReference type="AlphaFoldDB" id="H8GGR5"/>
<dbReference type="NCBIfam" id="TIGR02620">
    <property type="entry name" value="cas_VVA1548"/>
    <property type="match status" value="1"/>
</dbReference>
<dbReference type="Proteomes" id="UP000005090">
    <property type="component" value="Chromosome"/>
</dbReference>
<dbReference type="RefSeq" id="WP_005372356.1">
    <property type="nucleotide sequence ID" value="NZ_CM001475.1"/>
</dbReference>
<name>H8GGR5_METAL</name>
<gene>
    <name evidence="1" type="ORF">Metal_2290</name>
</gene>
<evidence type="ECO:0000313" key="2">
    <source>
        <dbReference type="Proteomes" id="UP000005090"/>
    </source>
</evidence>
<reference evidence="1 2" key="1">
    <citation type="journal article" date="2013" name="Genome Announc.">
        <title>Genome Sequence of the Obligate Gammaproteobacterial Methanotroph Methylomicrobium album Strain BG8.</title>
        <authorList>
            <person name="Kits K.D."/>
            <person name="Kalyuzhnaya M.G."/>
            <person name="Klotz M.G."/>
            <person name="Jetten M.S."/>
            <person name="Op den Camp H.J."/>
            <person name="Vuilleumier S."/>
            <person name="Bringel F."/>
            <person name="Dispirito A.A."/>
            <person name="Murrell J.C."/>
            <person name="Bruce D."/>
            <person name="Cheng J.F."/>
            <person name="Copeland A."/>
            <person name="Goodwin L."/>
            <person name="Hauser L."/>
            <person name="Lajus A."/>
            <person name="Land M.L."/>
            <person name="Lapidus A."/>
            <person name="Lucas S."/>
            <person name="Medigue C."/>
            <person name="Pitluck S."/>
            <person name="Woyke T."/>
            <person name="Zeytun A."/>
            <person name="Stein L.Y."/>
        </authorList>
    </citation>
    <scope>NUCLEOTIDE SEQUENCE [LARGE SCALE GENOMIC DNA]</scope>
    <source>
        <strain evidence="1 2">BG8</strain>
    </source>
</reference>
<dbReference type="EMBL" id="CM001475">
    <property type="protein sequence ID" value="EIC30028.1"/>
    <property type="molecule type" value="Genomic_DNA"/>
</dbReference>
<dbReference type="CDD" id="cd09743">
    <property type="entry name" value="Csx16_III-U"/>
    <property type="match status" value="1"/>
</dbReference>
<accession>H8GGR5</accession>
<dbReference type="InterPro" id="IPR013443">
    <property type="entry name" value="CRISPR-assoc_prot_Csx16"/>
</dbReference>
<sequence>MTTYFITRHSGAIDWARQQGIVVDHQLAHLDIDMIDSGDTVIGSLPVNLVAEVCEKGASYIHLSLRIPEDWRGRELTAEQMVAFGAKLERYRLKKSDEPLQ</sequence>
<dbReference type="STRING" id="686340.Metal_2290"/>
<organism evidence="1 2">
    <name type="scientific">Methylomicrobium album BG8</name>
    <dbReference type="NCBI Taxonomy" id="686340"/>
    <lineage>
        <taxon>Bacteria</taxon>
        <taxon>Pseudomonadati</taxon>
        <taxon>Pseudomonadota</taxon>
        <taxon>Gammaproteobacteria</taxon>
        <taxon>Methylococcales</taxon>
        <taxon>Methylococcaceae</taxon>
        <taxon>Methylomicrobium</taxon>
    </lineage>
</organism>
<dbReference type="Pfam" id="PF09652">
    <property type="entry name" value="Cas_VVA1548"/>
    <property type="match status" value="1"/>
</dbReference>
<protein>
    <submittedName>
        <fullName evidence="1">Putative CRISPR-associated protein, VVA1548 family</fullName>
    </submittedName>
</protein>
<proteinExistence type="predicted"/>